<name>A0AAN7DPI6_9FUNG</name>
<gene>
    <name evidence="3" type="primary">VPS13_2</name>
    <name evidence="3" type="ORF">ATC70_008544</name>
</gene>
<dbReference type="InterPro" id="IPR058210">
    <property type="entry name" value="SACS/Nov_dom"/>
</dbReference>
<reference evidence="3 4" key="1">
    <citation type="submission" date="2022-11" db="EMBL/GenBank/DDBJ databases">
        <title>Mucor velutinosus strain NIH1002 WGS.</title>
        <authorList>
            <person name="Subramanian P."/>
            <person name="Mullikin J.C."/>
            <person name="Segre J.A."/>
            <person name="Zelazny A.M."/>
        </authorList>
    </citation>
    <scope>NUCLEOTIDE SEQUENCE [LARGE SCALE GENOMIC DNA]</scope>
    <source>
        <strain evidence="3 4">NIH1002</strain>
    </source>
</reference>
<evidence type="ECO:0000256" key="1">
    <source>
        <dbReference type="SAM" id="MobiDB-lite"/>
    </source>
</evidence>
<proteinExistence type="predicted"/>
<feature type="region of interest" description="Disordered" evidence="1">
    <location>
        <begin position="1397"/>
        <end position="1439"/>
    </location>
</feature>
<evidence type="ECO:0000259" key="2">
    <source>
        <dbReference type="Pfam" id="PF25794"/>
    </source>
</evidence>
<dbReference type="SUPFAM" id="SSF55874">
    <property type="entry name" value="ATPase domain of HSP90 chaperone/DNA topoisomerase II/histidine kinase"/>
    <property type="match status" value="1"/>
</dbReference>
<accession>A0AAN7DPI6</accession>
<dbReference type="InterPro" id="IPR022155">
    <property type="entry name" value="DUF3684"/>
</dbReference>
<dbReference type="Proteomes" id="UP001304243">
    <property type="component" value="Unassembled WGS sequence"/>
</dbReference>
<feature type="domain" description="Sacsin/Nov" evidence="2">
    <location>
        <begin position="32"/>
        <end position="144"/>
    </location>
</feature>
<dbReference type="InterPro" id="IPR036890">
    <property type="entry name" value="HATPase_C_sf"/>
</dbReference>
<organism evidence="3 4">
    <name type="scientific">Mucor velutinosus</name>
    <dbReference type="NCBI Taxonomy" id="708070"/>
    <lineage>
        <taxon>Eukaryota</taxon>
        <taxon>Fungi</taxon>
        <taxon>Fungi incertae sedis</taxon>
        <taxon>Mucoromycota</taxon>
        <taxon>Mucoromycotina</taxon>
        <taxon>Mucoromycetes</taxon>
        <taxon>Mucorales</taxon>
        <taxon>Mucorineae</taxon>
        <taxon>Mucoraceae</taxon>
        <taxon>Mucor</taxon>
    </lineage>
</organism>
<comment type="caution">
    <text evidence="3">The sequence shown here is derived from an EMBL/GenBank/DDBJ whole genome shotgun (WGS) entry which is preliminary data.</text>
</comment>
<feature type="compositionally biased region" description="Pro residues" evidence="1">
    <location>
        <begin position="1427"/>
        <end position="1437"/>
    </location>
</feature>
<dbReference type="NCBIfam" id="NF047352">
    <property type="entry name" value="P_loop_sacsin"/>
    <property type="match status" value="1"/>
</dbReference>
<protein>
    <submittedName>
        <fullName evidence="3">Vacuolar protein sorting-associated protein 13</fullName>
    </submittedName>
</protein>
<feature type="region of interest" description="Disordered" evidence="1">
    <location>
        <begin position="1534"/>
        <end position="1559"/>
    </location>
</feature>
<dbReference type="GeneID" id="89952230"/>
<keyword evidence="4" id="KW-1185">Reference proteome</keyword>
<dbReference type="PANTHER" id="PTHR47839">
    <property type="entry name" value="DOMAIN PROTEIN, PUTATIVE (AFU_ORTHOLOGUE AFUA_6G04830)-RELATED"/>
    <property type="match status" value="1"/>
</dbReference>
<feature type="compositionally biased region" description="Pro residues" evidence="1">
    <location>
        <begin position="1404"/>
        <end position="1414"/>
    </location>
</feature>
<sequence>MPSHSDNRLELLRSNMMDTGGVEEKVEVNQRHLIDKILARYSAEYVLYRELMQNADDASSTSISIHFHSTSPDTTKPPNLQAKCDKIIFKNNGMAFRPEDWQRLKRIAEGNPDEQKIGAFGVGFYSLFSVCENPFVFSGSQCMAFYFKGDQLFAKRADVPDKDIDPWTSFLMDLREPMEMPDFDHFSRFLTTSMGFTANLKQVAIYFDDQPIFKITKREAEPRSMAVDTRKMMLTTPQRMFTITGADMRQIQLDAEKYTPPSLFAPLTNFLSSKSKLPSSSNNDGRNEKGLPVEKASIFLRVVAGALKVSVSRDFEKEMERATKKKPPSTTKFQLVYTGKEELDVSENGNQIFKDLIPFPHQGRVFIGFPTHQTTGCCCHMASRFIPTVERESIDFADRYISVWNKELLAAGGLLARMVYNDEMAQIARLYRELVGFDAEVDKIKAEEQKDNAKIMLEKRAAHALHSFTFQHSTPSTIVSKLQEEQFFASCKVPLDVMTSHGIQPITIARSVPDYTSVKGNEITKLLDGFVKTIPTITPVISEDCKDSITKLTKFNMLVPLGFNDVLKELDTRSLEEKEMVCCLKWWFKCNKNDECIPRQTKDHVINNASARQKFLEAAIMNRGEERGLLQLSHTRWFLNPKTIPADMPLPQDTMPITVSAGLPQSDMISYLGNMSELTVVHWIQFIAQSKVELETSKDFAERVLIVASKSYVHTSSTKTQADLVQILRAKRCMPTRFGMKLPQDAYFSSVKLFDDLPIVDFSKKSINDTFLTALGVRKHVELQMVFDRLISDGSWSHVDLVKYLASEATTLSDIEIKRLRETAIFTKEGEEPRLKEINKPSGVLDGEGKPIMEKQTKKVYKRYRAGDLFAPTDIVRDLNLPTIYWTRMPRWRPDSAEAKFLERLGLNIKPPLASLLLLAAPDTNTTAERVAIQRRALTYLIENRQDYNDTYNVNAIQIKFLPCSDGKTYAAPKDCYSNPNVQLLGFQVLHSDLSSVCDKLGVRENPPSDKLIAAFVDRLETNHDAARKIFEYMATRMGEFSRGQWDLLRQLAFIPVQGKQGPAQLHQPSQVYFETDTSAMTFHKELFVYVSFGSQANRFLRSCGVKDEPTTAELAALLVKDPQRYWELSGGGERYIEVLRQIAGQFNLIKSDRQLLNDMKTKPFLVGTKRTTLSEQQQQQEKLGNDEDVAEEEFVQYRLAKAADIFINNDTMAQQIFSPLSAPMEEVLEEFYINLGSKMLSSQITETYSYATHLGVTMATKKITGMIFERAPIGIYQMVNDGHKKKKDLLRDEKYIKQHLKVTQVKDLKIVRTFRHTNEKNIQPTTACADITNFQIYVSDANDIDYYDIAHSLCRLIFARTRFNDAIVMERYLTTSLYNLRRKNVPVDRILNIKKRQDAAPAYTPPTPTPPPTSTNNTHQTQRAPATPPPNMPKPLLPKELDTYTKQVKEVFGDCQDAYIRQLLSQQHTDHVQNVITRLLREDYPKVKMPGQDLEKSIVSEEEELKKQIEAAAAQQRLQAKAERSTGGFMNKILSSWRSSPSSPVAPPPSSHPPTQTTSSLIANEITKQIEESSQKPKLPKPDQTITPNFTANIQQNLKRAIHSCKPYAGQDLYSPPRINQVNESSTYCDSASGQDLTYVGNVMGMEFFVHRTVHPDDVLQQYGQPMARFNSILTALARVFELKLATIQIYYDTEGPTIAFNLSGSLFMNLRYYLALHDTTDKQQESSKRKEALIYWFMTLCHELAHNFVGQHDSTHEFYMSSFAETYLESLMNYIYGPSDHPVADPQPPTSTVAKTNPSLDLLD</sequence>
<dbReference type="RefSeq" id="XP_064687075.1">
    <property type="nucleotide sequence ID" value="XM_064827791.1"/>
</dbReference>
<dbReference type="Gene3D" id="3.30.565.10">
    <property type="entry name" value="Histidine kinase-like ATPase, C-terminal domain"/>
    <property type="match status" value="1"/>
</dbReference>
<feature type="compositionally biased region" description="Polar residues" evidence="1">
    <location>
        <begin position="1792"/>
        <end position="1806"/>
    </location>
</feature>
<evidence type="ECO:0000313" key="4">
    <source>
        <dbReference type="Proteomes" id="UP001304243"/>
    </source>
</evidence>
<evidence type="ECO:0000313" key="3">
    <source>
        <dbReference type="EMBL" id="KAK4520409.1"/>
    </source>
</evidence>
<dbReference type="Pfam" id="PF12449">
    <property type="entry name" value="DUF3684"/>
    <property type="match status" value="1"/>
</dbReference>
<dbReference type="Pfam" id="PF25794">
    <property type="entry name" value="SACS"/>
    <property type="match status" value="1"/>
</dbReference>
<dbReference type="EMBL" id="JASEJX010000011">
    <property type="protein sequence ID" value="KAK4520409.1"/>
    <property type="molecule type" value="Genomic_DNA"/>
</dbReference>
<dbReference type="PANTHER" id="PTHR47839:SF1">
    <property type="entry name" value="DOMAIN PROTEIN, PUTATIVE (AFU_ORTHOLOGUE AFUA_6G04830)-RELATED"/>
    <property type="match status" value="1"/>
</dbReference>
<feature type="region of interest" description="Disordered" evidence="1">
    <location>
        <begin position="1787"/>
        <end position="1806"/>
    </location>
</feature>